<dbReference type="Proteomes" id="UP001285441">
    <property type="component" value="Unassembled WGS sequence"/>
</dbReference>
<dbReference type="SUPFAM" id="SSF53098">
    <property type="entry name" value="Ribonuclease H-like"/>
    <property type="match status" value="1"/>
</dbReference>
<protein>
    <recommendedName>
        <fullName evidence="3">RNase H type-1 domain-containing protein</fullName>
    </recommendedName>
</protein>
<evidence type="ECO:0000313" key="2">
    <source>
        <dbReference type="Proteomes" id="UP001285441"/>
    </source>
</evidence>
<evidence type="ECO:0008006" key="3">
    <source>
        <dbReference type="Google" id="ProtNLM"/>
    </source>
</evidence>
<dbReference type="EMBL" id="JAULSW010000010">
    <property type="protein sequence ID" value="KAK3368260.1"/>
    <property type="molecule type" value="Genomic_DNA"/>
</dbReference>
<organism evidence="1 2">
    <name type="scientific">Podospora didyma</name>
    <dbReference type="NCBI Taxonomy" id="330526"/>
    <lineage>
        <taxon>Eukaryota</taxon>
        <taxon>Fungi</taxon>
        <taxon>Dikarya</taxon>
        <taxon>Ascomycota</taxon>
        <taxon>Pezizomycotina</taxon>
        <taxon>Sordariomycetes</taxon>
        <taxon>Sordariomycetidae</taxon>
        <taxon>Sordariales</taxon>
        <taxon>Podosporaceae</taxon>
        <taxon>Podospora</taxon>
    </lineage>
</organism>
<name>A0AAE0K293_9PEZI</name>
<accession>A0AAE0K293</accession>
<reference evidence="1" key="2">
    <citation type="submission" date="2023-06" db="EMBL/GenBank/DDBJ databases">
        <authorList>
            <consortium name="Lawrence Berkeley National Laboratory"/>
            <person name="Haridas S."/>
            <person name="Hensen N."/>
            <person name="Bonometti L."/>
            <person name="Westerberg I."/>
            <person name="Brannstrom I.O."/>
            <person name="Guillou S."/>
            <person name="Cros-Aarteil S."/>
            <person name="Calhoun S."/>
            <person name="Kuo A."/>
            <person name="Mondo S."/>
            <person name="Pangilinan J."/>
            <person name="Riley R."/>
            <person name="LaButti K."/>
            <person name="Andreopoulos B."/>
            <person name="Lipzen A."/>
            <person name="Chen C."/>
            <person name="Yanf M."/>
            <person name="Daum C."/>
            <person name="Ng V."/>
            <person name="Clum A."/>
            <person name="Steindorff A."/>
            <person name="Ohm R."/>
            <person name="Martin F."/>
            <person name="Silar P."/>
            <person name="Natvig D."/>
            <person name="Lalanne C."/>
            <person name="Gautier V."/>
            <person name="Ament-velasquez S.L."/>
            <person name="Kruys A."/>
            <person name="Hutchinson M.I."/>
            <person name="Powell A.J."/>
            <person name="Barry K."/>
            <person name="Miller A.N."/>
            <person name="Grigoriev I.V."/>
            <person name="Debuchy R."/>
            <person name="Gladieux P."/>
            <person name="Thoren M.H."/>
            <person name="Johannesson H."/>
        </authorList>
    </citation>
    <scope>NUCLEOTIDE SEQUENCE</scope>
    <source>
        <strain evidence="1">CBS 232.78</strain>
    </source>
</reference>
<dbReference type="AlphaFoldDB" id="A0AAE0K293"/>
<dbReference type="GO" id="GO:0003676">
    <property type="term" value="F:nucleic acid binding"/>
    <property type="evidence" value="ECO:0007669"/>
    <property type="project" value="InterPro"/>
</dbReference>
<comment type="caution">
    <text evidence="1">The sequence shown here is derived from an EMBL/GenBank/DDBJ whole genome shotgun (WGS) entry which is preliminary data.</text>
</comment>
<dbReference type="InterPro" id="IPR036397">
    <property type="entry name" value="RNaseH_sf"/>
</dbReference>
<dbReference type="InterPro" id="IPR012337">
    <property type="entry name" value="RNaseH-like_sf"/>
</dbReference>
<evidence type="ECO:0000313" key="1">
    <source>
        <dbReference type="EMBL" id="KAK3368260.1"/>
    </source>
</evidence>
<proteinExistence type="predicted"/>
<reference evidence="1" key="1">
    <citation type="journal article" date="2023" name="Mol. Phylogenet. Evol.">
        <title>Genome-scale phylogeny and comparative genomics of the fungal order Sordariales.</title>
        <authorList>
            <person name="Hensen N."/>
            <person name="Bonometti L."/>
            <person name="Westerberg I."/>
            <person name="Brannstrom I.O."/>
            <person name="Guillou S."/>
            <person name="Cros-Aarteil S."/>
            <person name="Calhoun S."/>
            <person name="Haridas S."/>
            <person name="Kuo A."/>
            <person name="Mondo S."/>
            <person name="Pangilinan J."/>
            <person name="Riley R."/>
            <person name="LaButti K."/>
            <person name="Andreopoulos B."/>
            <person name="Lipzen A."/>
            <person name="Chen C."/>
            <person name="Yan M."/>
            <person name="Daum C."/>
            <person name="Ng V."/>
            <person name="Clum A."/>
            <person name="Steindorff A."/>
            <person name="Ohm R.A."/>
            <person name="Martin F."/>
            <person name="Silar P."/>
            <person name="Natvig D.O."/>
            <person name="Lalanne C."/>
            <person name="Gautier V."/>
            <person name="Ament-Velasquez S.L."/>
            <person name="Kruys A."/>
            <person name="Hutchinson M.I."/>
            <person name="Powell A.J."/>
            <person name="Barry K."/>
            <person name="Miller A.N."/>
            <person name="Grigoriev I.V."/>
            <person name="Debuchy R."/>
            <person name="Gladieux P."/>
            <person name="Hiltunen Thoren M."/>
            <person name="Johannesson H."/>
        </authorList>
    </citation>
    <scope>NUCLEOTIDE SEQUENCE</scope>
    <source>
        <strain evidence="1">CBS 232.78</strain>
    </source>
</reference>
<dbReference type="Gene3D" id="3.30.420.10">
    <property type="entry name" value="Ribonuclease H-like superfamily/Ribonuclease H"/>
    <property type="match status" value="1"/>
</dbReference>
<keyword evidence="2" id="KW-1185">Reference proteome</keyword>
<sequence length="180" mass="19420">MGSEITCRIDEAMTNIGARDTFSGGGPDKFMLGPELPIGDLLVKKWSDGQANPKAGWTFWHGFNLSGDNLVVSGRVETKGPYGDDGLQTSNRAELRAVIAVLGFRFWAGGGIRKLVIATDSDVGGSVKDKNLWEALLGEIEKLAEKQRCLPNSQGMAVELWRIPREWNTVTDAAAKTAAA</sequence>
<gene>
    <name evidence="1" type="ORF">B0H63DRAFT_528631</name>
</gene>